<gene>
    <name evidence="3" type="primary">LOC116551965</name>
</gene>
<dbReference type="Proteomes" id="UP000504640">
    <property type="component" value="Unplaced"/>
</dbReference>
<evidence type="ECO:0000313" key="2">
    <source>
        <dbReference type="Proteomes" id="UP000504640"/>
    </source>
</evidence>
<feature type="region of interest" description="Disordered" evidence="1">
    <location>
        <begin position="190"/>
        <end position="222"/>
    </location>
</feature>
<feature type="region of interest" description="Disordered" evidence="1">
    <location>
        <begin position="136"/>
        <end position="156"/>
    </location>
</feature>
<evidence type="ECO:0000313" key="3">
    <source>
        <dbReference type="RefSeq" id="XP_032134612.1"/>
    </source>
</evidence>
<evidence type="ECO:0000256" key="1">
    <source>
        <dbReference type="SAM" id="MobiDB-lite"/>
    </source>
</evidence>
<dbReference type="GeneID" id="116551965"/>
<keyword evidence="2" id="KW-1185">Reference proteome</keyword>
<name>A0A6J3HX24_SAPAP</name>
<proteinExistence type="predicted"/>
<accession>A0A6J3HX24</accession>
<reference evidence="3" key="1">
    <citation type="submission" date="2025-08" db="UniProtKB">
        <authorList>
            <consortium name="RefSeq"/>
        </authorList>
    </citation>
    <scope>IDENTIFICATION</scope>
    <source>
        <tissue evidence="3">Blood</tissue>
    </source>
</reference>
<protein>
    <submittedName>
        <fullName evidence="3">Uncharacterized protein LOC116551965</fullName>
    </submittedName>
</protein>
<organism evidence="2 3">
    <name type="scientific">Sapajus apella</name>
    <name type="common">Brown-capped capuchin</name>
    <name type="synonym">Cebus apella</name>
    <dbReference type="NCBI Taxonomy" id="9515"/>
    <lineage>
        <taxon>Eukaryota</taxon>
        <taxon>Metazoa</taxon>
        <taxon>Chordata</taxon>
        <taxon>Craniata</taxon>
        <taxon>Vertebrata</taxon>
        <taxon>Euteleostomi</taxon>
        <taxon>Mammalia</taxon>
        <taxon>Eutheria</taxon>
        <taxon>Euarchontoglires</taxon>
        <taxon>Primates</taxon>
        <taxon>Haplorrhini</taxon>
        <taxon>Platyrrhini</taxon>
        <taxon>Cebidae</taxon>
        <taxon>Cebinae</taxon>
        <taxon>Sapajus</taxon>
    </lineage>
</organism>
<dbReference type="AlphaFoldDB" id="A0A6J3HX24"/>
<sequence length="222" mass="23868">MVDPPPRPEEASTRIPPNRGRGGFVTQARKGPEGAASAPDFAAARTLTPLPDPSHCRPSASLPKRQPFRPRIRPGLERRPPFGPILAGPHPARCLPCPLPSVDGPQRRLWVSGAQRLTEFKAKRKEPEIPDVAATAAVSPLRPELTPGGGGRGATPARTALLSRDFFPWPHPGGPLRSWPSASAFSIPRGLRSEEDTNRRFRGGNSALQPRPSRSAAVVSRV</sequence>
<feature type="region of interest" description="Disordered" evidence="1">
    <location>
        <begin position="1"/>
        <end position="87"/>
    </location>
</feature>
<feature type="compositionally biased region" description="Basic and acidic residues" evidence="1">
    <location>
        <begin position="1"/>
        <end position="12"/>
    </location>
</feature>
<dbReference type="RefSeq" id="XP_032134612.1">
    <property type="nucleotide sequence ID" value="XM_032278721.1"/>
</dbReference>